<evidence type="ECO:0000256" key="2">
    <source>
        <dbReference type="SAM" id="MobiDB-lite"/>
    </source>
</evidence>
<sequence length="323" mass="36214">MSTQLPERRRAVRSSRPDTGRWLTVMVVFSHRTFRWSLTRRMMLWVIGGVAGFSALAMIGSGYGFWATKKIMSFGRLQQETREQQEQIRSSLDQAQALENEVTTLRKQHTELLRLLDPKAPVGNPLPSLPGQPDTTPLPPGTQERLSRLRQDLDYTAKQAAVVRARMEPVIRAWTRTPSIPPTAGYLSSGFGVRVSPFSRSNEAGEGLLGYHTGLDISNALDTPIQATAEGEVVEAGWMDRYGWGVRIRHTHEQETLYAHLNRLDVKVGQKVFRGDILGAMGRSGNATGVHLHYEVRRNGKPVNPQPYLRLQRQWLSALGKPS</sequence>
<evidence type="ECO:0000313" key="5">
    <source>
        <dbReference type="EMBL" id="MBK9795992.1"/>
    </source>
</evidence>
<evidence type="ECO:0000256" key="1">
    <source>
        <dbReference type="SAM" id="Coils"/>
    </source>
</evidence>
<evidence type="ECO:0000259" key="4">
    <source>
        <dbReference type="Pfam" id="PF01551"/>
    </source>
</evidence>
<dbReference type="Proteomes" id="UP000886657">
    <property type="component" value="Unassembled WGS sequence"/>
</dbReference>
<dbReference type="CDD" id="cd12797">
    <property type="entry name" value="M23_peptidase"/>
    <property type="match status" value="1"/>
</dbReference>
<organism evidence="5 6">
    <name type="scientific">Candidatus Geothrix skivensis</name>
    <dbReference type="NCBI Taxonomy" id="2954439"/>
    <lineage>
        <taxon>Bacteria</taxon>
        <taxon>Pseudomonadati</taxon>
        <taxon>Acidobacteriota</taxon>
        <taxon>Holophagae</taxon>
        <taxon>Holophagales</taxon>
        <taxon>Holophagaceae</taxon>
        <taxon>Geothrix</taxon>
    </lineage>
</organism>
<dbReference type="InterPro" id="IPR011055">
    <property type="entry name" value="Dup_hybrid_motif"/>
</dbReference>
<feature type="region of interest" description="Disordered" evidence="2">
    <location>
        <begin position="123"/>
        <end position="143"/>
    </location>
</feature>
<accession>A0A9D7XHE2</accession>
<feature type="coiled-coil region" evidence="1">
    <location>
        <begin position="81"/>
        <end position="115"/>
    </location>
</feature>
<protein>
    <submittedName>
        <fullName evidence="5">M23 family metallopeptidase</fullName>
    </submittedName>
</protein>
<dbReference type="PANTHER" id="PTHR21666:SF270">
    <property type="entry name" value="MUREIN HYDROLASE ACTIVATOR ENVC"/>
    <property type="match status" value="1"/>
</dbReference>
<reference evidence="5" key="1">
    <citation type="submission" date="2020-10" db="EMBL/GenBank/DDBJ databases">
        <title>Connecting structure to function with the recovery of over 1000 high-quality activated sludge metagenome-assembled genomes encoding full-length rRNA genes using long-read sequencing.</title>
        <authorList>
            <person name="Singleton C.M."/>
            <person name="Petriglieri F."/>
            <person name="Kristensen J.M."/>
            <person name="Kirkegaard R.H."/>
            <person name="Michaelsen T.Y."/>
            <person name="Andersen M.H."/>
            <person name="Karst S.M."/>
            <person name="Dueholm M.S."/>
            <person name="Nielsen P.H."/>
            <person name="Albertsen M."/>
        </authorList>
    </citation>
    <scope>NUCLEOTIDE SEQUENCE</scope>
    <source>
        <strain evidence="5">Skiv_18-Q3-R9-52_MAXAC.067</strain>
    </source>
</reference>
<dbReference type="Gene3D" id="2.70.70.10">
    <property type="entry name" value="Glucose Permease (Domain IIA)"/>
    <property type="match status" value="1"/>
</dbReference>
<feature type="transmembrane region" description="Helical" evidence="3">
    <location>
        <begin position="42"/>
        <end position="66"/>
    </location>
</feature>
<keyword evidence="1" id="KW-0175">Coiled coil</keyword>
<gene>
    <name evidence="5" type="ORF">IPP58_05765</name>
</gene>
<dbReference type="SUPFAM" id="SSF51261">
    <property type="entry name" value="Duplicated hybrid motif"/>
    <property type="match status" value="1"/>
</dbReference>
<evidence type="ECO:0000256" key="3">
    <source>
        <dbReference type="SAM" id="Phobius"/>
    </source>
</evidence>
<evidence type="ECO:0000313" key="6">
    <source>
        <dbReference type="Proteomes" id="UP000886657"/>
    </source>
</evidence>
<keyword evidence="3" id="KW-0812">Transmembrane</keyword>
<dbReference type="InterPro" id="IPR016047">
    <property type="entry name" value="M23ase_b-sheet_dom"/>
</dbReference>
<dbReference type="AlphaFoldDB" id="A0A9D7XHE2"/>
<dbReference type="EMBL" id="JADKIO010000005">
    <property type="protein sequence ID" value="MBK9795992.1"/>
    <property type="molecule type" value="Genomic_DNA"/>
</dbReference>
<dbReference type="PANTHER" id="PTHR21666">
    <property type="entry name" value="PEPTIDASE-RELATED"/>
    <property type="match status" value="1"/>
</dbReference>
<keyword evidence="3" id="KW-0472">Membrane</keyword>
<comment type="caution">
    <text evidence="5">The sequence shown here is derived from an EMBL/GenBank/DDBJ whole genome shotgun (WGS) entry which is preliminary data.</text>
</comment>
<keyword evidence="3" id="KW-1133">Transmembrane helix</keyword>
<dbReference type="GO" id="GO:0004222">
    <property type="term" value="F:metalloendopeptidase activity"/>
    <property type="evidence" value="ECO:0007669"/>
    <property type="project" value="TreeGrafter"/>
</dbReference>
<proteinExistence type="predicted"/>
<name>A0A9D7XHE2_9BACT</name>
<dbReference type="InterPro" id="IPR050570">
    <property type="entry name" value="Cell_wall_metabolism_enzyme"/>
</dbReference>
<feature type="domain" description="M23ase beta-sheet core" evidence="4">
    <location>
        <begin position="211"/>
        <end position="305"/>
    </location>
</feature>
<dbReference type="Pfam" id="PF01551">
    <property type="entry name" value="Peptidase_M23"/>
    <property type="match status" value="1"/>
</dbReference>